<evidence type="ECO:0000313" key="2">
    <source>
        <dbReference type="Proteomes" id="UP000000377"/>
    </source>
</evidence>
<name>D7C2A8_STRBB</name>
<organism evidence="1 2">
    <name type="scientific">Streptomyces bingchenggensis (strain BCW-1)</name>
    <dbReference type="NCBI Taxonomy" id="749414"/>
    <lineage>
        <taxon>Bacteria</taxon>
        <taxon>Bacillati</taxon>
        <taxon>Actinomycetota</taxon>
        <taxon>Actinomycetes</taxon>
        <taxon>Kitasatosporales</taxon>
        <taxon>Streptomycetaceae</taxon>
        <taxon>Streptomyces</taxon>
    </lineage>
</organism>
<gene>
    <name evidence="1" type="ordered locus">SBI_00641</name>
</gene>
<dbReference type="KEGG" id="sbh:SBI_00641"/>
<accession>D7C2A8</accession>
<dbReference type="EMBL" id="CP002047">
    <property type="protein sequence ID" value="ADI03762.1"/>
    <property type="molecule type" value="Genomic_DNA"/>
</dbReference>
<dbReference type="AlphaFoldDB" id="D7C2A8"/>
<evidence type="ECO:0000313" key="1">
    <source>
        <dbReference type="EMBL" id="ADI03762.1"/>
    </source>
</evidence>
<proteinExistence type="predicted"/>
<protein>
    <submittedName>
        <fullName evidence="1">Uncharacterized protein</fullName>
    </submittedName>
</protein>
<sequence>MPHDVAVTLDAGSGTVGLRVAPHLAVEQGEHFFVIHPPTPA</sequence>
<keyword evidence="2" id="KW-1185">Reference proteome</keyword>
<reference evidence="1 2" key="1">
    <citation type="journal article" date="2010" name="J. Bacteriol.">
        <title>Genome sequence of the milbemycin-producing bacterium Streptomyces bingchenggensis.</title>
        <authorList>
            <person name="Wang X.J."/>
            <person name="Yan Y.J."/>
            <person name="Zhang B."/>
            <person name="An J."/>
            <person name="Wang J.J."/>
            <person name="Tian J."/>
            <person name="Jiang L."/>
            <person name="Chen Y.H."/>
            <person name="Huang S.X."/>
            <person name="Yin M."/>
            <person name="Zhang J."/>
            <person name="Gao A.L."/>
            <person name="Liu C.X."/>
            <person name="Zhu Z.X."/>
            <person name="Xiang W.S."/>
        </authorList>
    </citation>
    <scope>NUCLEOTIDE SEQUENCE [LARGE SCALE GENOMIC DNA]</scope>
    <source>
        <strain evidence="1 2">BCW-1</strain>
    </source>
</reference>
<dbReference type="Proteomes" id="UP000000377">
    <property type="component" value="Chromosome"/>
</dbReference>
<dbReference type="HOGENOM" id="CLU_3277053_0_0_11"/>